<evidence type="ECO:0000313" key="2">
    <source>
        <dbReference type="Proteomes" id="UP000187283"/>
    </source>
</evidence>
<name>A0A1R1XTV1_9FUNG</name>
<comment type="caution">
    <text evidence="1">The sequence shown here is derived from an EMBL/GenBank/DDBJ whole genome shotgun (WGS) entry which is preliminary data.</text>
</comment>
<organism evidence="1 2">
    <name type="scientific">Smittium culicis</name>
    <dbReference type="NCBI Taxonomy" id="133412"/>
    <lineage>
        <taxon>Eukaryota</taxon>
        <taxon>Fungi</taxon>
        <taxon>Fungi incertae sedis</taxon>
        <taxon>Zoopagomycota</taxon>
        <taxon>Kickxellomycotina</taxon>
        <taxon>Harpellomycetes</taxon>
        <taxon>Harpellales</taxon>
        <taxon>Legeriomycetaceae</taxon>
        <taxon>Smittium</taxon>
    </lineage>
</organism>
<accession>A0A1R1XTV1</accession>
<gene>
    <name evidence="1" type="ORF">AYI70_g5572</name>
</gene>
<evidence type="ECO:0000313" key="1">
    <source>
        <dbReference type="EMBL" id="OMJ18070.1"/>
    </source>
</evidence>
<dbReference type="Proteomes" id="UP000187283">
    <property type="component" value="Unassembled WGS sequence"/>
</dbReference>
<reference evidence="1 2" key="1">
    <citation type="submission" date="2017-01" db="EMBL/GenBank/DDBJ databases">
        <authorList>
            <person name="Mah S.A."/>
            <person name="Swanson W.J."/>
            <person name="Moy G.W."/>
            <person name="Vacquier V.D."/>
        </authorList>
    </citation>
    <scope>NUCLEOTIDE SEQUENCE [LARGE SCALE GENOMIC DNA]</scope>
    <source>
        <strain evidence="1 2">GSMNP</strain>
    </source>
</reference>
<sequence length="9" mass="1101">MTIDMDNYV</sequence>
<keyword evidence="2" id="KW-1185">Reference proteome</keyword>
<protein>
    <submittedName>
        <fullName evidence="1">Uncharacterized protein</fullName>
    </submittedName>
</protein>
<feature type="non-terminal residue" evidence="1">
    <location>
        <position position="9"/>
    </location>
</feature>
<dbReference type="EMBL" id="LSSN01001851">
    <property type="protein sequence ID" value="OMJ18070.1"/>
    <property type="molecule type" value="Genomic_DNA"/>
</dbReference>
<proteinExistence type="predicted"/>